<evidence type="ECO:0000313" key="7">
    <source>
        <dbReference type="EMBL" id="MCB5228104.1"/>
    </source>
</evidence>
<comment type="similarity">
    <text evidence="1">Belongs to the peptidase C40 family.</text>
</comment>
<keyword evidence="8" id="KW-1185">Reference proteome</keyword>
<feature type="signal peptide" evidence="5">
    <location>
        <begin position="1"/>
        <end position="25"/>
    </location>
</feature>
<comment type="caution">
    <text evidence="7">The sequence shown here is derived from an EMBL/GenBank/DDBJ whole genome shotgun (WGS) entry which is preliminary data.</text>
</comment>
<evidence type="ECO:0000256" key="5">
    <source>
        <dbReference type="SAM" id="SignalP"/>
    </source>
</evidence>
<dbReference type="Pfam" id="PF12913">
    <property type="entry name" value="SH3_6"/>
    <property type="match status" value="1"/>
</dbReference>
<evidence type="ECO:0000313" key="8">
    <source>
        <dbReference type="Proteomes" id="UP000633814"/>
    </source>
</evidence>
<reference evidence="7 8" key="1">
    <citation type="submission" date="2021-10" db="EMBL/GenBank/DDBJ databases">
        <title>Alishewanella koreense sp. nov. isolated from seawater of southwestern coast in South Korea and the proposal for the reclassification of Rheinheimera perlucida and Rheinheimera tuosuensis as Arsukibacterium perlucida and Arsukibacterium tuosuensis.</title>
        <authorList>
            <person name="Kim K.H."/>
            <person name="Ruan W."/>
            <person name="Kim K.R."/>
            <person name="Baek J.H."/>
            <person name="Jeon C.O."/>
        </authorList>
    </citation>
    <scope>NUCLEOTIDE SEQUENCE [LARGE SCALE GENOMIC DNA]</scope>
    <source>
        <strain evidence="7 8">16-MA</strain>
    </source>
</reference>
<evidence type="ECO:0000259" key="6">
    <source>
        <dbReference type="PROSITE" id="PS51935"/>
    </source>
</evidence>
<dbReference type="PIRSF" id="PIRSF019015">
    <property type="entry name" value="P60_peptidase_YkfC"/>
    <property type="match status" value="1"/>
</dbReference>
<dbReference type="PROSITE" id="PS51935">
    <property type="entry name" value="NLPC_P60"/>
    <property type="match status" value="1"/>
</dbReference>
<evidence type="ECO:0000256" key="1">
    <source>
        <dbReference type="ARBA" id="ARBA00007074"/>
    </source>
</evidence>
<accession>A0ABS8C6Y7</accession>
<name>A0ABS8C6Y7_9ALTE</name>
<dbReference type="Pfam" id="PF00877">
    <property type="entry name" value="NLPC_P60"/>
    <property type="match status" value="1"/>
</dbReference>
<keyword evidence="3" id="KW-0378">Hydrolase</keyword>
<feature type="chain" id="PRO_5046545119" evidence="5">
    <location>
        <begin position="26"/>
        <end position="464"/>
    </location>
</feature>
<organism evidence="7 8">
    <name type="scientific">Alishewanella maricola</name>
    <dbReference type="NCBI Taxonomy" id="2795740"/>
    <lineage>
        <taxon>Bacteria</taxon>
        <taxon>Pseudomonadati</taxon>
        <taxon>Pseudomonadota</taxon>
        <taxon>Gammaproteobacteria</taxon>
        <taxon>Alteromonadales</taxon>
        <taxon>Alteromonadaceae</taxon>
        <taxon>Alishewanella</taxon>
    </lineage>
</organism>
<proteinExistence type="inferred from homology"/>
<dbReference type="InterPro" id="IPR027017">
    <property type="entry name" value="P60_peptidase_YkfC"/>
</dbReference>
<dbReference type="Gene3D" id="3.90.1720.10">
    <property type="entry name" value="endopeptidase domain like (from Nostoc punctiforme)"/>
    <property type="match status" value="1"/>
</dbReference>
<dbReference type="InterPro" id="IPR000064">
    <property type="entry name" value="NLP_P60_dom"/>
</dbReference>
<gene>
    <name evidence="7" type="ORF">JAO78_014930</name>
</gene>
<evidence type="ECO:0000256" key="3">
    <source>
        <dbReference type="ARBA" id="ARBA00022801"/>
    </source>
</evidence>
<feature type="domain" description="NlpC/P60" evidence="6">
    <location>
        <begin position="310"/>
        <end position="441"/>
    </location>
</feature>
<dbReference type="InterPro" id="IPR039439">
    <property type="entry name" value="SH3b1_dom"/>
</dbReference>
<sequence length="464" mass="51449">MRGFLALRYAFAGGLLLLISGLSSAATEHFTSDIPLLKVEHLSPEYWLAKQPNAAELLLTPSQIVQQNAKTFAQQAEMTPIADIPLQFSRAELLKVIEQVSAIPQSPRFFADGKPLQENDWAPIQQQVNRAGVAENTSTQFALVTKRSALLAMPTTLRVFNDSMSLDLNRLQETALFVGEPVAVLHQSANGHWSLVQNYHYSGWVATEALALAPRQQVLAYVEQAPFLVVTGARAFSNYVPNQPQISELQLDMGTRLPLLSAAAVGHNLYGQNPHASYIVQLPTRNAKGQLQLVPALLARSQDVHIGYLPYSTEHIVRQAFKYLGQRYGWGYDYNGVDCTGFLVDIFRTFGLLMPRNSGQQGYGEFGQNVRFTEQSSHNTKLQAIKRAQIGDFIYRPGHVMLYLGESAGEPFVIHAVFDLAYVNAAGEFYRGTLNSVSVTPLAPLYLSAEQSYLDRIYAIKSLR</sequence>
<evidence type="ECO:0000256" key="2">
    <source>
        <dbReference type="ARBA" id="ARBA00022670"/>
    </source>
</evidence>
<keyword evidence="5" id="KW-0732">Signal</keyword>
<protein>
    <submittedName>
        <fullName evidence="7">SH3 domain-containing protein</fullName>
    </submittedName>
</protein>
<dbReference type="InterPro" id="IPR038765">
    <property type="entry name" value="Papain-like_cys_pep_sf"/>
</dbReference>
<evidence type="ECO:0000256" key="4">
    <source>
        <dbReference type="ARBA" id="ARBA00022807"/>
    </source>
</evidence>
<keyword evidence="2" id="KW-0645">Protease</keyword>
<dbReference type="RefSeq" id="WP_226752167.1">
    <property type="nucleotide sequence ID" value="NZ_JAEINI020000014.1"/>
</dbReference>
<keyword evidence="4" id="KW-0788">Thiol protease</keyword>
<dbReference type="EMBL" id="JAEINI020000014">
    <property type="protein sequence ID" value="MCB5228104.1"/>
    <property type="molecule type" value="Genomic_DNA"/>
</dbReference>
<dbReference type="Proteomes" id="UP000633814">
    <property type="component" value="Unassembled WGS sequence"/>
</dbReference>
<dbReference type="SUPFAM" id="SSF54001">
    <property type="entry name" value="Cysteine proteinases"/>
    <property type="match status" value="1"/>
</dbReference>